<dbReference type="InterPro" id="IPR006260">
    <property type="entry name" value="TonB/TolA_C"/>
</dbReference>
<dbReference type="PANTHER" id="PTHR33446:SF2">
    <property type="entry name" value="PROTEIN TONB"/>
    <property type="match status" value="1"/>
</dbReference>
<reference evidence="15 16" key="1">
    <citation type="journal article" date="2019" name="Nat. Med.">
        <title>A library of human gut bacterial isolates paired with longitudinal multiomics data enables mechanistic microbiome research.</title>
        <authorList>
            <person name="Poyet M."/>
            <person name="Groussin M."/>
            <person name="Gibbons S.M."/>
            <person name="Avila-Pacheco J."/>
            <person name="Jiang X."/>
            <person name="Kearney S.M."/>
            <person name="Perrotta A.R."/>
            <person name="Berdy B."/>
            <person name="Zhao S."/>
            <person name="Lieberman T.D."/>
            <person name="Swanson P.K."/>
            <person name="Smith M."/>
            <person name="Roesemann S."/>
            <person name="Alexander J.E."/>
            <person name="Rich S.A."/>
            <person name="Livny J."/>
            <person name="Vlamakis H."/>
            <person name="Clish C."/>
            <person name="Bullock K."/>
            <person name="Deik A."/>
            <person name="Scott J."/>
            <person name="Pierce K.A."/>
            <person name="Xavier R.J."/>
            <person name="Alm E.J."/>
        </authorList>
    </citation>
    <scope>NUCLEOTIDE SEQUENCE [LARGE SCALE GENOMIC DNA]</scope>
    <source>
        <strain evidence="13 16">BIOML-A13</strain>
        <strain evidence="14 15">BIOML-A3</strain>
    </source>
</reference>
<keyword evidence="3" id="KW-0813">Transport</keyword>
<dbReference type="InterPro" id="IPR037682">
    <property type="entry name" value="TonB_C"/>
</dbReference>
<feature type="compositionally biased region" description="Polar residues" evidence="10">
    <location>
        <begin position="72"/>
        <end position="82"/>
    </location>
</feature>
<dbReference type="GO" id="GO:0030288">
    <property type="term" value="C:outer membrane-bounded periplasmic space"/>
    <property type="evidence" value="ECO:0007669"/>
    <property type="project" value="InterPro"/>
</dbReference>
<evidence type="ECO:0000256" key="7">
    <source>
        <dbReference type="ARBA" id="ARBA00022927"/>
    </source>
</evidence>
<evidence type="ECO:0000313" key="13">
    <source>
        <dbReference type="EMBL" id="MTT75917.1"/>
    </source>
</evidence>
<evidence type="ECO:0000256" key="5">
    <source>
        <dbReference type="ARBA" id="ARBA00022519"/>
    </source>
</evidence>
<feature type="compositionally biased region" description="Low complexity" evidence="10">
    <location>
        <begin position="56"/>
        <end position="71"/>
    </location>
</feature>
<dbReference type="RefSeq" id="WP_155163944.1">
    <property type="nucleotide sequence ID" value="NZ_DBFCBI010000071.1"/>
</dbReference>
<dbReference type="GO" id="GO:0015891">
    <property type="term" value="P:siderophore transport"/>
    <property type="evidence" value="ECO:0007669"/>
    <property type="project" value="InterPro"/>
</dbReference>
<evidence type="ECO:0000259" key="12">
    <source>
        <dbReference type="PROSITE" id="PS52015"/>
    </source>
</evidence>
<evidence type="ECO:0000256" key="2">
    <source>
        <dbReference type="ARBA" id="ARBA00006555"/>
    </source>
</evidence>
<dbReference type="InterPro" id="IPR003538">
    <property type="entry name" value="TonB"/>
</dbReference>
<dbReference type="GO" id="GO:0015031">
    <property type="term" value="P:protein transport"/>
    <property type="evidence" value="ECO:0007669"/>
    <property type="project" value="UniProtKB-KW"/>
</dbReference>
<dbReference type="InterPro" id="IPR051045">
    <property type="entry name" value="TonB-dependent_transducer"/>
</dbReference>
<keyword evidence="6 11" id="KW-0812">Transmembrane</keyword>
<proteinExistence type="inferred from homology"/>
<dbReference type="Pfam" id="PF03544">
    <property type="entry name" value="TonB_C"/>
    <property type="match status" value="1"/>
</dbReference>
<evidence type="ECO:0000256" key="4">
    <source>
        <dbReference type="ARBA" id="ARBA00022475"/>
    </source>
</evidence>
<gene>
    <name evidence="13" type="ORF">GMD11_06530</name>
    <name evidence="14" type="ORF">GMD18_06175</name>
</gene>
<feature type="region of interest" description="Disordered" evidence="10">
    <location>
        <begin position="44"/>
        <end position="192"/>
    </location>
</feature>
<sequence length="263" mass="26243">MTDRGRRLGKGIAIALAVHIVAAALLGILGYRFTQRPPQILEVTLGGGGGGGGKGSAAAEKGTAETAASAATVQQQKQQSAPVRTDDIVDRKQKPQTQQQEQPRQPQSSSTSSEAAQSNVKSGEAGGTGIGGGEGTGAGTGQGSGEGSGSGTGSGSGSGSGSGAGQGSGSGVPVTPPYLVSSTDPRYPPAARNREIEGTVYVKMLVSSGGSVENAFVARSSGNEALDGAAVEAVYNWSFSPAKDTYGSPVRCYITMPVNFVLH</sequence>
<dbReference type="GO" id="GO:0098797">
    <property type="term" value="C:plasma membrane protein complex"/>
    <property type="evidence" value="ECO:0007669"/>
    <property type="project" value="TreeGrafter"/>
</dbReference>
<dbReference type="Proteomes" id="UP000484547">
    <property type="component" value="Unassembled WGS sequence"/>
</dbReference>
<keyword evidence="7" id="KW-0653">Protein transport</keyword>
<feature type="compositionally biased region" description="Basic and acidic residues" evidence="10">
    <location>
        <begin position="84"/>
        <end position="93"/>
    </location>
</feature>
<evidence type="ECO:0000313" key="14">
    <source>
        <dbReference type="EMBL" id="MTU03979.1"/>
    </source>
</evidence>
<dbReference type="Proteomes" id="UP000443070">
    <property type="component" value="Unassembled WGS sequence"/>
</dbReference>
<dbReference type="PANTHER" id="PTHR33446">
    <property type="entry name" value="PROTEIN TONB-RELATED"/>
    <property type="match status" value="1"/>
</dbReference>
<comment type="similarity">
    <text evidence="2">Belongs to the TonB family.</text>
</comment>
<dbReference type="SUPFAM" id="SSF74653">
    <property type="entry name" value="TolA/TonB C-terminal domain"/>
    <property type="match status" value="1"/>
</dbReference>
<name>A0A7X3BV89_9FIRM</name>
<evidence type="ECO:0000256" key="10">
    <source>
        <dbReference type="SAM" id="MobiDB-lite"/>
    </source>
</evidence>
<keyword evidence="15" id="KW-1185">Reference proteome</keyword>
<dbReference type="PRINTS" id="PR01374">
    <property type="entry name" value="TONBPROTEIN"/>
</dbReference>
<organism evidence="13 16">
    <name type="scientific">Phascolarctobacterium faecium</name>
    <dbReference type="NCBI Taxonomy" id="33025"/>
    <lineage>
        <taxon>Bacteria</taxon>
        <taxon>Bacillati</taxon>
        <taxon>Bacillota</taxon>
        <taxon>Negativicutes</taxon>
        <taxon>Acidaminococcales</taxon>
        <taxon>Acidaminococcaceae</taxon>
        <taxon>Phascolarctobacterium</taxon>
    </lineage>
</organism>
<keyword evidence="9 11" id="KW-0472">Membrane</keyword>
<keyword evidence="5" id="KW-0997">Cell inner membrane</keyword>
<dbReference type="EMBL" id="WNBM01000003">
    <property type="protein sequence ID" value="MTT75917.1"/>
    <property type="molecule type" value="Genomic_DNA"/>
</dbReference>
<dbReference type="NCBIfam" id="TIGR01352">
    <property type="entry name" value="tonB_Cterm"/>
    <property type="match status" value="1"/>
</dbReference>
<keyword evidence="8 11" id="KW-1133">Transmembrane helix</keyword>
<dbReference type="PROSITE" id="PS52015">
    <property type="entry name" value="TONB_CTD"/>
    <property type="match status" value="1"/>
</dbReference>
<evidence type="ECO:0000256" key="11">
    <source>
        <dbReference type="SAM" id="Phobius"/>
    </source>
</evidence>
<accession>A0A7X3BV89</accession>
<evidence type="ECO:0000313" key="15">
    <source>
        <dbReference type="Proteomes" id="UP000443070"/>
    </source>
</evidence>
<dbReference type="OrthoDB" id="1633653at2"/>
<comment type="caution">
    <text evidence="13">The sequence shown here is derived from an EMBL/GenBank/DDBJ whole genome shotgun (WGS) entry which is preliminary data.</text>
</comment>
<feature type="compositionally biased region" description="Low complexity" evidence="10">
    <location>
        <begin position="95"/>
        <end position="118"/>
    </location>
</feature>
<evidence type="ECO:0000256" key="3">
    <source>
        <dbReference type="ARBA" id="ARBA00022448"/>
    </source>
</evidence>
<evidence type="ECO:0000256" key="6">
    <source>
        <dbReference type="ARBA" id="ARBA00022692"/>
    </source>
</evidence>
<protein>
    <submittedName>
        <fullName evidence="13">TonB family protein</fullName>
    </submittedName>
</protein>
<dbReference type="AlphaFoldDB" id="A0A7X3BV89"/>
<evidence type="ECO:0000256" key="8">
    <source>
        <dbReference type="ARBA" id="ARBA00022989"/>
    </source>
</evidence>
<dbReference type="Gene3D" id="3.30.1150.10">
    <property type="match status" value="1"/>
</dbReference>
<evidence type="ECO:0000313" key="16">
    <source>
        <dbReference type="Proteomes" id="UP000484547"/>
    </source>
</evidence>
<dbReference type="GO" id="GO:0055085">
    <property type="term" value="P:transmembrane transport"/>
    <property type="evidence" value="ECO:0007669"/>
    <property type="project" value="InterPro"/>
</dbReference>
<feature type="domain" description="TonB C-terminal" evidence="12">
    <location>
        <begin position="172"/>
        <end position="263"/>
    </location>
</feature>
<evidence type="ECO:0000256" key="9">
    <source>
        <dbReference type="ARBA" id="ARBA00023136"/>
    </source>
</evidence>
<feature type="compositionally biased region" description="Gly residues" evidence="10">
    <location>
        <begin position="124"/>
        <end position="170"/>
    </location>
</feature>
<feature type="transmembrane region" description="Helical" evidence="11">
    <location>
        <begin position="12"/>
        <end position="31"/>
    </location>
</feature>
<dbReference type="EMBL" id="WNBW01000003">
    <property type="protein sequence ID" value="MTU03979.1"/>
    <property type="molecule type" value="Genomic_DNA"/>
</dbReference>
<evidence type="ECO:0000256" key="1">
    <source>
        <dbReference type="ARBA" id="ARBA00004383"/>
    </source>
</evidence>
<feature type="compositionally biased region" description="Gly residues" evidence="10">
    <location>
        <begin position="45"/>
        <end position="55"/>
    </location>
</feature>
<keyword evidence="4" id="KW-1003">Cell membrane</keyword>
<comment type="subcellular location">
    <subcellularLocation>
        <location evidence="1">Cell inner membrane</location>
        <topology evidence="1">Single-pass membrane protein</topology>
        <orientation evidence="1">Periplasmic side</orientation>
    </subcellularLocation>
</comment>
<dbReference type="GO" id="GO:0031992">
    <property type="term" value="F:energy transducer activity"/>
    <property type="evidence" value="ECO:0007669"/>
    <property type="project" value="InterPro"/>
</dbReference>